<reference evidence="1 2" key="1">
    <citation type="journal article" date="2008" name="PLoS Genet.">
        <title>Complete genome sequence of the N2-fixing broad host range endophyte Klebsiella pneumoniae 342 and virulence predictions verified in mice.</title>
        <authorList>
            <person name="Fouts D.E."/>
            <person name="Tyler H.L."/>
            <person name="DeBoy R.T."/>
            <person name="Daugherty S."/>
            <person name="Ren Q."/>
            <person name="Badger J.H."/>
            <person name="Durkin A.S."/>
            <person name="Huot H."/>
            <person name="Shrivastava S."/>
            <person name="Kothari S."/>
            <person name="Dodson R.J."/>
            <person name="Mohamoud Y."/>
            <person name="Khouri H."/>
            <person name="Roesch L.F."/>
            <person name="Krogfelt K.A."/>
            <person name="Struve C."/>
            <person name="Triplett E.W."/>
            <person name="Methe B.A."/>
        </authorList>
    </citation>
    <scope>NUCLEOTIDE SEQUENCE [LARGE SCALE GENOMIC DNA]</scope>
    <source>
        <strain evidence="1 2">342</strain>
    </source>
</reference>
<evidence type="ECO:0000313" key="1">
    <source>
        <dbReference type="EMBL" id="ACI09342.1"/>
    </source>
</evidence>
<dbReference type="KEGG" id="kpe:KPK_4108"/>
<dbReference type="BioCyc" id="KPNE507522:GI0B-4089-MONOMER"/>
<dbReference type="PROSITE" id="PS51257">
    <property type="entry name" value="PROKAR_LIPOPROTEIN"/>
    <property type="match status" value="1"/>
</dbReference>
<name>B5Y0C0_KLEV3</name>
<evidence type="ECO:0000313" key="2">
    <source>
        <dbReference type="Proteomes" id="UP000001734"/>
    </source>
</evidence>
<organism evidence="1 2">
    <name type="scientific">Klebsiella variicola (strain 342)</name>
    <name type="common">Klebsiella pneumoniae</name>
    <dbReference type="NCBI Taxonomy" id="507522"/>
    <lineage>
        <taxon>Bacteria</taxon>
        <taxon>Pseudomonadati</taxon>
        <taxon>Pseudomonadota</taxon>
        <taxon>Gammaproteobacteria</taxon>
        <taxon>Enterobacterales</taxon>
        <taxon>Enterobacteriaceae</taxon>
        <taxon>Klebsiella/Raoultella group</taxon>
        <taxon>Klebsiella</taxon>
        <taxon>Klebsiella pneumoniae complex</taxon>
    </lineage>
</organism>
<evidence type="ECO:0008006" key="3">
    <source>
        <dbReference type="Google" id="ProtNLM"/>
    </source>
</evidence>
<gene>
    <name evidence="1" type="ordered locus">KPK_4108</name>
</gene>
<dbReference type="Proteomes" id="UP000001734">
    <property type="component" value="Chromosome"/>
</dbReference>
<proteinExistence type="predicted"/>
<dbReference type="EMBL" id="CP000964">
    <property type="protein sequence ID" value="ACI09342.1"/>
    <property type="molecule type" value="Genomic_DNA"/>
</dbReference>
<dbReference type="AlphaFoldDB" id="B5Y0C0"/>
<accession>B5Y0C0</accession>
<dbReference type="HOGENOM" id="CLU_1872702_0_0_6"/>
<protein>
    <recommendedName>
        <fullName evidence="3">Lipoprotein</fullName>
    </recommendedName>
</protein>
<sequence>MVKMEYLKFRVFYEKTILFFKGNLPLFSGTLIAGCSVFMTNIGNSQTMNVSFVSNPQTTVRCLKTGAKINGFILDDSQLTDEGKLFLTKQNMNSAISIMVTESLNGTGLRVRFDNRDNILIDGWNKAIRYCRSTIP</sequence>